<dbReference type="EMBL" id="CP158257">
    <property type="protein sequence ID" value="XDJ55379.1"/>
    <property type="molecule type" value="Genomic_DNA"/>
</dbReference>
<dbReference type="InterPro" id="IPR044033">
    <property type="entry name" value="GpV-like_apex"/>
</dbReference>
<sequence length="233" mass="24516">MNTGLFRTAFREMMKGVCTSVPGHVLTFDPGQQRAQVRIGVQTVTAGGATIQPPPIIDVPVLFPGGTQFAVIHQIDPGDEGLILFSQRCVDAWKQTGGVAQNPLARFHDTHDAFFIPGFRPLPTRISGFANDGIRMQSRDGSRHVWIKSSGEIVADNGAAHVQITPAGAVNIENSAGHIRLQADGKVVINGACVINPDGTIEAPNITYGGISAKDHKHDGVEPGGGSTGGPTN</sequence>
<evidence type="ECO:0000259" key="2">
    <source>
        <dbReference type="Pfam" id="PF18352"/>
    </source>
</evidence>
<dbReference type="Pfam" id="PF18946">
    <property type="entry name" value="Apex"/>
    <property type="match status" value="1"/>
</dbReference>
<dbReference type="EMBL" id="CP158253">
    <property type="protein sequence ID" value="XDJ45396.1"/>
    <property type="molecule type" value="Genomic_DNA"/>
</dbReference>
<evidence type="ECO:0000313" key="3">
    <source>
        <dbReference type="EMBL" id="XDJ45396.1"/>
    </source>
</evidence>
<dbReference type="InterPro" id="IPR037026">
    <property type="entry name" value="Vgr_OB-fold_dom_sf"/>
</dbReference>
<evidence type="ECO:0000256" key="1">
    <source>
        <dbReference type="SAM" id="MobiDB-lite"/>
    </source>
</evidence>
<proteinExistence type="predicted"/>
<evidence type="ECO:0000313" key="4">
    <source>
        <dbReference type="EMBL" id="XDJ55379.1"/>
    </source>
</evidence>
<gene>
    <name evidence="4" type="ORF">ABRZ00_12690</name>
    <name evidence="3" type="ORF">ABRZ02_03660</name>
</gene>
<dbReference type="Gene3D" id="2.40.50.230">
    <property type="entry name" value="Gp5 N-terminal domain"/>
    <property type="match status" value="1"/>
</dbReference>
<dbReference type="KEGG" id="cgin:ABRZ00_12690"/>
<dbReference type="GeneID" id="93068406"/>
<organism evidence="3">
    <name type="scientific">Castellaniella ginsengisoli</name>
    <dbReference type="NCBI Taxonomy" id="546114"/>
    <lineage>
        <taxon>Bacteria</taxon>
        <taxon>Pseudomonadati</taxon>
        <taxon>Pseudomonadota</taxon>
        <taxon>Betaproteobacteria</taxon>
        <taxon>Burkholderiales</taxon>
        <taxon>Alcaligenaceae</taxon>
        <taxon>Castellaniella</taxon>
    </lineage>
</organism>
<feature type="compositionally biased region" description="Gly residues" evidence="1">
    <location>
        <begin position="222"/>
        <end position="233"/>
    </location>
</feature>
<accession>A0AB39CU36</accession>
<feature type="region of interest" description="Disordered" evidence="1">
    <location>
        <begin position="212"/>
        <end position="233"/>
    </location>
</feature>
<dbReference type="Pfam" id="PF18352">
    <property type="entry name" value="Gp138_N"/>
    <property type="match status" value="1"/>
</dbReference>
<reference evidence="3" key="1">
    <citation type="submission" date="2024-05" db="EMBL/GenBank/DDBJ databases">
        <authorList>
            <person name="Luo Y.-C."/>
            <person name="Nicholds J."/>
            <person name="Mortimer T."/>
            <person name="Maboni G."/>
        </authorList>
    </citation>
    <scope>NUCLEOTIDE SEQUENCE</scope>
    <source>
        <strain evidence="4">150221</strain>
        <strain evidence="3">153271</strain>
    </source>
</reference>
<dbReference type="InterPro" id="IPR041599">
    <property type="entry name" value="Gp138_N"/>
</dbReference>
<dbReference type="AlphaFoldDB" id="A0AB39CU36"/>
<name>A0AB39CU36_9BURK</name>
<dbReference type="RefSeq" id="WP_368647714.1">
    <property type="nucleotide sequence ID" value="NZ_CP158253.1"/>
</dbReference>
<protein>
    <submittedName>
        <fullName evidence="3">Gp138 family membrane-puncturing spike protein</fullName>
    </submittedName>
</protein>
<feature type="domain" description="Phage protein Gp138 N-terminal" evidence="2">
    <location>
        <begin position="21"/>
        <end position="118"/>
    </location>
</feature>